<accession>A0ABV7G1J3</accession>
<name>A0ABV7G1J3_9PROT</name>
<dbReference type="Proteomes" id="UP001595593">
    <property type="component" value="Unassembled WGS sequence"/>
</dbReference>
<organism evidence="1 2">
    <name type="scientific">Teichococcus globiformis</name>
    <dbReference type="NCBI Taxonomy" id="2307229"/>
    <lineage>
        <taxon>Bacteria</taxon>
        <taxon>Pseudomonadati</taxon>
        <taxon>Pseudomonadota</taxon>
        <taxon>Alphaproteobacteria</taxon>
        <taxon>Acetobacterales</taxon>
        <taxon>Roseomonadaceae</taxon>
        <taxon>Roseomonas</taxon>
    </lineage>
</organism>
<dbReference type="RefSeq" id="WP_379596321.1">
    <property type="nucleotide sequence ID" value="NZ_JBHRTN010000009.1"/>
</dbReference>
<sequence>MLLTQCASLSPKDLSPESIAEWLAQAEQIMEQFSPQKSAPVPDPAAAKKG</sequence>
<proteinExistence type="predicted"/>
<reference evidence="2" key="1">
    <citation type="journal article" date="2019" name="Int. J. Syst. Evol. Microbiol.">
        <title>The Global Catalogue of Microorganisms (GCM) 10K type strain sequencing project: providing services to taxonomists for standard genome sequencing and annotation.</title>
        <authorList>
            <consortium name="The Broad Institute Genomics Platform"/>
            <consortium name="The Broad Institute Genome Sequencing Center for Infectious Disease"/>
            <person name="Wu L."/>
            <person name="Ma J."/>
        </authorList>
    </citation>
    <scope>NUCLEOTIDE SEQUENCE [LARGE SCALE GENOMIC DNA]</scope>
    <source>
        <strain evidence="2">KCTC 52094</strain>
    </source>
</reference>
<comment type="caution">
    <text evidence="1">The sequence shown here is derived from an EMBL/GenBank/DDBJ whole genome shotgun (WGS) entry which is preliminary data.</text>
</comment>
<keyword evidence="2" id="KW-1185">Reference proteome</keyword>
<protein>
    <submittedName>
        <fullName evidence="1">Uncharacterized protein</fullName>
    </submittedName>
</protein>
<dbReference type="EMBL" id="JBHRTN010000009">
    <property type="protein sequence ID" value="MFC3125551.1"/>
    <property type="molecule type" value="Genomic_DNA"/>
</dbReference>
<gene>
    <name evidence="1" type="ORF">ACFOD4_10795</name>
</gene>
<evidence type="ECO:0000313" key="1">
    <source>
        <dbReference type="EMBL" id="MFC3125551.1"/>
    </source>
</evidence>
<evidence type="ECO:0000313" key="2">
    <source>
        <dbReference type="Proteomes" id="UP001595593"/>
    </source>
</evidence>